<reference evidence="4 5" key="1">
    <citation type="submission" date="2018-05" db="EMBL/GenBank/DDBJ databases">
        <title>The Hungate 1000. A catalogue of reference genomes from the rumen microbiome.</title>
        <authorList>
            <person name="Kelly W."/>
        </authorList>
    </citation>
    <scope>NUCLEOTIDE SEQUENCE [LARGE SCALE GENOMIC DNA]</scope>
    <source>
        <strain evidence="4 5">NLAE-zl-C242</strain>
    </source>
</reference>
<dbReference type="OrthoDB" id="9801008at2"/>
<dbReference type="PROSITE" id="PS50943">
    <property type="entry name" value="HTH_CROC1"/>
    <property type="match status" value="1"/>
</dbReference>
<dbReference type="InterPro" id="IPR010982">
    <property type="entry name" value="Lambda_DNA-bd_dom_sf"/>
</dbReference>
<dbReference type="PANTHER" id="PTHR46558">
    <property type="entry name" value="TRACRIPTIONAL REGULATORY PROTEIN-RELATED-RELATED"/>
    <property type="match status" value="1"/>
</dbReference>
<evidence type="ECO:0000313" key="4">
    <source>
        <dbReference type="EMBL" id="PWJ32248.1"/>
    </source>
</evidence>
<name>A0A2Y9C4A6_9FIRM</name>
<dbReference type="InterPro" id="IPR001387">
    <property type="entry name" value="Cro/C1-type_HTH"/>
</dbReference>
<dbReference type="SUPFAM" id="SSF47413">
    <property type="entry name" value="lambda repressor-like DNA-binding domains"/>
    <property type="match status" value="1"/>
</dbReference>
<evidence type="ECO:0000256" key="1">
    <source>
        <dbReference type="ARBA" id="ARBA00023125"/>
    </source>
</evidence>
<proteinExistence type="predicted"/>
<evidence type="ECO:0000256" key="2">
    <source>
        <dbReference type="SAM" id="MobiDB-lite"/>
    </source>
</evidence>
<gene>
    <name evidence="4" type="ORF">A8806_101536</name>
</gene>
<accession>A0A2Y9C4A6</accession>
<protein>
    <submittedName>
        <fullName evidence="4">Helix-turn-helix protein</fullName>
    </submittedName>
</protein>
<dbReference type="GO" id="GO:0003677">
    <property type="term" value="F:DNA binding"/>
    <property type="evidence" value="ECO:0007669"/>
    <property type="project" value="UniProtKB-KW"/>
</dbReference>
<keyword evidence="5" id="KW-1185">Reference proteome</keyword>
<evidence type="ECO:0000313" key="5">
    <source>
        <dbReference type="Proteomes" id="UP000245845"/>
    </source>
</evidence>
<dbReference type="AlphaFoldDB" id="A0A2Y9C4A6"/>
<dbReference type="EMBL" id="QGDL01000001">
    <property type="protein sequence ID" value="PWJ32248.1"/>
    <property type="molecule type" value="Genomic_DNA"/>
</dbReference>
<dbReference type="SMART" id="SM00530">
    <property type="entry name" value="HTH_XRE"/>
    <property type="match status" value="1"/>
</dbReference>
<evidence type="ECO:0000259" key="3">
    <source>
        <dbReference type="PROSITE" id="PS50943"/>
    </source>
</evidence>
<dbReference type="Gene3D" id="1.10.260.40">
    <property type="entry name" value="lambda repressor-like DNA-binding domains"/>
    <property type="match status" value="1"/>
</dbReference>
<feature type="region of interest" description="Disordered" evidence="2">
    <location>
        <begin position="67"/>
        <end position="88"/>
    </location>
</feature>
<dbReference type="Proteomes" id="UP000245845">
    <property type="component" value="Unassembled WGS sequence"/>
</dbReference>
<dbReference type="CDD" id="cd00093">
    <property type="entry name" value="HTH_XRE"/>
    <property type="match status" value="1"/>
</dbReference>
<dbReference type="PANTHER" id="PTHR46558:SF11">
    <property type="entry name" value="HTH-TYPE TRANSCRIPTIONAL REGULATOR XRE"/>
    <property type="match status" value="1"/>
</dbReference>
<feature type="domain" description="HTH cro/C1-type" evidence="3">
    <location>
        <begin position="10"/>
        <end position="64"/>
    </location>
</feature>
<comment type="caution">
    <text evidence="4">The sequence shown here is derived from an EMBL/GenBank/DDBJ whole genome shotgun (WGS) entry which is preliminary data.</text>
</comment>
<sequence length="88" mass="9910">MTKNTIGHNIRTLRKEHNMTQEQLAQQLNMKRQTLSNYEIGKRIPDIYELITIADIFDVTLDEIAGRKKSGKGCTKKADPPLTGSQPG</sequence>
<dbReference type="RefSeq" id="WP_109729602.1">
    <property type="nucleotide sequence ID" value="NZ_BAAACK010000007.1"/>
</dbReference>
<organism evidence="4 5">
    <name type="scientific">Faecalicatena orotica</name>
    <dbReference type="NCBI Taxonomy" id="1544"/>
    <lineage>
        <taxon>Bacteria</taxon>
        <taxon>Bacillati</taxon>
        <taxon>Bacillota</taxon>
        <taxon>Clostridia</taxon>
        <taxon>Lachnospirales</taxon>
        <taxon>Lachnospiraceae</taxon>
        <taxon>Faecalicatena</taxon>
    </lineage>
</organism>
<keyword evidence="1" id="KW-0238">DNA-binding</keyword>
<dbReference type="Pfam" id="PF01381">
    <property type="entry name" value="HTH_3"/>
    <property type="match status" value="1"/>
</dbReference>